<evidence type="ECO:0000313" key="5">
    <source>
        <dbReference type="Proteomes" id="UP000001549"/>
    </source>
</evidence>
<dbReference type="HOGENOM" id="CLU_330593_0_0_11"/>
<feature type="domain" description="Right handed beta helix" evidence="3">
    <location>
        <begin position="225"/>
        <end position="340"/>
    </location>
</feature>
<proteinExistence type="predicted"/>
<dbReference type="STRING" id="656024.FsymDg_0657"/>
<dbReference type="EMBL" id="CP002801">
    <property type="protein sequence ID" value="AEH08182.1"/>
    <property type="molecule type" value="Genomic_DNA"/>
</dbReference>
<dbReference type="InterPro" id="IPR012334">
    <property type="entry name" value="Pectin_lyas_fold"/>
</dbReference>
<name>F8AV90_9ACTN</name>
<dbReference type="Gene3D" id="2.160.20.10">
    <property type="entry name" value="Single-stranded right-handed beta-helix, Pectin lyase-like"/>
    <property type="match status" value="1"/>
</dbReference>
<feature type="domain" description="Right handed beta helix" evidence="3">
    <location>
        <begin position="349"/>
        <end position="483"/>
    </location>
</feature>
<dbReference type="RefSeq" id="WP_013872165.1">
    <property type="nucleotide sequence ID" value="NC_015656.1"/>
</dbReference>
<evidence type="ECO:0000256" key="1">
    <source>
        <dbReference type="ARBA" id="ARBA00022737"/>
    </source>
</evidence>
<dbReference type="InterPro" id="IPR039448">
    <property type="entry name" value="Beta_helix"/>
</dbReference>
<dbReference type="PANTHER" id="PTHR22990">
    <property type="entry name" value="F-BOX ONLY PROTEIN"/>
    <property type="match status" value="1"/>
</dbReference>
<evidence type="ECO:0000256" key="2">
    <source>
        <dbReference type="SAM" id="MobiDB-lite"/>
    </source>
</evidence>
<evidence type="ECO:0000313" key="4">
    <source>
        <dbReference type="EMBL" id="AEH08182.1"/>
    </source>
</evidence>
<dbReference type="AlphaFoldDB" id="F8AV90"/>
<dbReference type="InterPro" id="IPR006626">
    <property type="entry name" value="PbH1"/>
</dbReference>
<dbReference type="InterPro" id="IPR011050">
    <property type="entry name" value="Pectin_lyase_fold/virulence"/>
</dbReference>
<feature type="compositionally biased region" description="Low complexity" evidence="2">
    <location>
        <begin position="663"/>
        <end position="675"/>
    </location>
</feature>
<organism evidence="4 5">
    <name type="scientific">Candidatus Protofrankia datiscae</name>
    <dbReference type="NCBI Taxonomy" id="2716812"/>
    <lineage>
        <taxon>Bacteria</taxon>
        <taxon>Bacillati</taxon>
        <taxon>Actinomycetota</taxon>
        <taxon>Actinomycetes</taxon>
        <taxon>Frankiales</taxon>
        <taxon>Frankiaceae</taxon>
        <taxon>Protofrankia</taxon>
    </lineage>
</organism>
<dbReference type="SMART" id="SM00710">
    <property type="entry name" value="PbH1"/>
    <property type="match status" value="9"/>
</dbReference>
<dbReference type="Pfam" id="PF13229">
    <property type="entry name" value="Beta_helix"/>
    <property type="match status" value="2"/>
</dbReference>
<accession>F8AV90</accession>
<reference evidence="4 5" key="1">
    <citation type="submission" date="2011-05" db="EMBL/GenBank/DDBJ databases">
        <title>Complete sequence of chromosome of Frankia symbiont of Datisca glomerata.</title>
        <authorList>
            <consortium name="US DOE Joint Genome Institute"/>
            <person name="Lucas S."/>
            <person name="Han J."/>
            <person name="Lapidus A."/>
            <person name="Cheng J.-F."/>
            <person name="Goodwin L."/>
            <person name="Pitluck S."/>
            <person name="Peters L."/>
            <person name="Mikhailova N."/>
            <person name="Chertkov O."/>
            <person name="Teshima H."/>
            <person name="Han C."/>
            <person name="Tapia R."/>
            <person name="Land M."/>
            <person name="Hauser L."/>
            <person name="Kyrpides N."/>
            <person name="Ivanova N."/>
            <person name="Pagani I."/>
            <person name="Berry A."/>
            <person name="Pawlowski K."/>
            <person name="Persson T."/>
            <person name="Vanden Heuvel B."/>
            <person name="Benson D."/>
            <person name="Woyke T."/>
        </authorList>
    </citation>
    <scope>NUCLEOTIDE SEQUENCE [LARGE SCALE GENOMIC DNA]</scope>
    <source>
        <strain evidence="5">4085684</strain>
    </source>
</reference>
<feature type="compositionally biased region" description="Basic and acidic residues" evidence="2">
    <location>
        <begin position="744"/>
        <end position="755"/>
    </location>
</feature>
<dbReference type="Proteomes" id="UP000001549">
    <property type="component" value="Chromosome"/>
</dbReference>
<dbReference type="InterPro" id="IPR051550">
    <property type="entry name" value="SCF-Subunits/Alg-Epimerases"/>
</dbReference>
<keyword evidence="5" id="KW-1185">Reference proteome</keyword>
<dbReference type="PANTHER" id="PTHR22990:SF15">
    <property type="entry name" value="F-BOX ONLY PROTEIN 10"/>
    <property type="match status" value="1"/>
</dbReference>
<protein>
    <submittedName>
        <fullName evidence="4">Parallel beta-helix repeat protein</fullName>
    </submittedName>
</protein>
<feature type="region of interest" description="Disordered" evidence="2">
    <location>
        <begin position="603"/>
        <end position="699"/>
    </location>
</feature>
<feature type="region of interest" description="Disordered" evidence="2">
    <location>
        <begin position="713"/>
        <end position="763"/>
    </location>
</feature>
<sequence length="802" mass="84561">MIIPTLGFSVRRGLSPGAGPSPSRRRPWARVLSGGVCAGVLLGAASVLIGVAGPAQAAPSSPLPPVTSADAKKQALLVDAEDIRLRSMFEKFGVLRAPAMVQTQGSLPTLLLPARPAPYTIEEVAAAGGMRREVDGATLVLTNIVVGPDAHLIIDQRAGSLRLASSPAGFVGLTSWRGAIEINGNAQQPLNVTGWDIKELKPDVNAVDGRAYIRTMGGELVVRNARVSNLGFWNGRTGGVAWTGSKGEPSTGGAANSTFVNNVWGAYISGSEGIQMINVRLESNDRAGLAIHRDAVSTLISGSTSTGNHGEGITIDRASGSRVMRSTITNNSGDGITLDGRGIGIVATATGVQINQIKGTVIEANTLSGNGRYGVRVLGGEDTVVRGNKVSGSQVGVVVKSGANGTQILDNTVGGVADSALQIGPDAKRTAITTNTLADGRMGIITQDAATSIISRNKISGSTEFAVTVRGQSDGTTVGNNTLAGRGWRAVDIRKAVGITAAAVKSNDTSKWIPRLERPWYAIFERHPALFVWSFMALLPILGWRTGRRWRKRAANEHPYPESDLLVRRMTSVSAVPAGPQPAAAGPAGLQAAVERLELVEATEVIPMPPRPGDRGRTPLVPGQGAQRTTTYRGAAAQEYPPASRPRYGDHSWPAASTPQPGPAGRQAGPGSGSSDRAFSGRDRDGARANQDDNPTMDGLRYLRDHAARYSDDPFERFAEGEDDDFRGGDPASAAAPQGYPQARNDRLPDDRFYEGDPEADDATIQDDREGAAVVKYDTVGSRAMISYNGKDRDRYTRRDPL</sequence>
<gene>
    <name evidence="4" type="ordered locus">FsymDg_0657</name>
</gene>
<evidence type="ECO:0000259" key="3">
    <source>
        <dbReference type="Pfam" id="PF13229"/>
    </source>
</evidence>
<dbReference type="KEGG" id="fsy:FsymDg_0657"/>
<keyword evidence="1" id="KW-0677">Repeat</keyword>
<feature type="compositionally biased region" description="Basic and acidic residues" evidence="2">
    <location>
        <begin position="679"/>
        <end position="691"/>
    </location>
</feature>
<dbReference type="eggNOG" id="COG3420">
    <property type="taxonomic scope" value="Bacteria"/>
</dbReference>
<dbReference type="SUPFAM" id="SSF51126">
    <property type="entry name" value="Pectin lyase-like"/>
    <property type="match status" value="1"/>
</dbReference>